<dbReference type="PANTHER" id="PTHR35528">
    <property type="entry name" value="BLL1675 PROTEIN"/>
    <property type="match status" value="1"/>
</dbReference>
<evidence type="ECO:0000256" key="3">
    <source>
        <dbReference type="ARBA" id="ARBA00023172"/>
    </source>
</evidence>
<evidence type="ECO:0000313" key="6">
    <source>
        <dbReference type="EMBL" id="MBF2717256.1"/>
    </source>
</evidence>
<organism evidence="6 7">
    <name type="scientific">Agrobacterium vitis</name>
    <name type="common">Rhizobium vitis</name>
    <dbReference type="NCBI Taxonomy" id="373"/>
    <lineage>
        <taxon>Bacteria</taxon>
        <taxon>Pseudomonadati</taxon>
        <taxon>Pseudomonadota</taxon>
        <taxon>Alphaproteobacteria</taxon>
        <taxon>Hyphomicrobiales</taxon>
        <taxon>Rhizobiaceae</taxon>
        <taxon>Rhizobium/Agrobacterium group</taxon>
        <taxon>Agrobacterium</taxon>
    </lineage>
</organism>
<keyword evidence="3" id="KW-0233">DNA recombination</keyword>
<keyword evidence="2" id="KW-0238">DNA-binding</keyword>
<dbReference type="GO" id="GO:0032196">
    <property type="term" value="P:transposition"/>
    <property type="evidence" value="ECO:0007669"/>
    <property type="project" value="UniProtKB-KW"/>
</dbReference>
<dbReference type="InterPro" id="IPR032874">
    <property type="entry name" value="DDE_dom"/>
</dbReference>
<comment type="caution">
    <text evidence="6">The sequence shown here is derived from an EMBL/GenBank/DDBJ whole genome shotgun (WGS) entry which is preliminary data.</text>
</comment>
<evidence type="ECO:0000313" key="7">
    <source>
        <dbReference type="Proteomes" id="UP000655037"/>
    </source>
</evidence>
<evidence type="ECO:0000256" key="1">
    <source>
        <dbReference type="ARBA" id="ARBA00022578"/>
    </source>
</evidence>
<dbReference type="EMBL" id="JACXXJ020000005">
    <property type="protein sequence ID" value="MBF2717256.1"/>
    <property type="molecule type" value="Genomic_DNA"/>
</dbReference>
<dbReference type="GO" id="GO:0006310">
    <property type="term" value="P:DNA recombination"/>
    <property type="evidence" value="ECO:0007669"/>
    <property type="project" value="UniProtKB-KW"/>
</dbReference>
<dbReference type="GO" id="GO:0003677">
    <property type="term" value="F:DNA binding"/>
    <property type="evidence" value="ECO:0007669"/>
    <property type="project" value="UniProtKB-KW"/>
</dbReference>
<dbReference type="NCBIfam" id="NF033587">
    <property type="entry name" value="transpos_IS6"/>
    <property type="match status" value="1"/>
</dbReference>
<dbReference type="PANTHER" id="PTHR35528:SF3">
    <property type="entry name" value="BLL1675 PROTEIN"/>
    <property type="match status" value="1"/>
</dbReference>
<evidence type="ECO:0000256" key="2">
    <source>
        <dbReference type="ARBA" id="ARBA00023125"/>
    </source>
</evidence>
<proteinExistence type="predicted"/>
<evidence type="ECO:0000256" key="4">
    <source>
        <dbReference type="SAM" id="MobiDB-lite"/>
    </source>
</evidence>
<keyword evidence="1" id="KW-0815">Transposition</keyword>
<dbReference type="InterPro" id="IPR052183">
    <property type="entry name" value="IS_Transposase"/>
</dbReference>
<feature type="region of interest" description="Disordered" evidence="4">
    <location>
        <begin position="154"/>
        <end position="176"/>
    </location>
</feature>
<feature type="domain" description="DDE" evidence="5">
    <location>
        <begin position="78"/>
        <end position="206"/>
    </location>
</feature>
<dbReference type="Pfam" id="PF13610">
    <property type="entry name" value="DDE_Tnp_IS240"/>
    <property type="match status" value="1"/>
</dbReference>
<dbReference type="Proteomes" id="UP000655037">
    <property type="component" value="Unassembled WGS sequence"/>
</dbReference>
<protein>
    <submittedName>
        <fullName evidence="6">IS6 family transposase</fullName>
    </submittedName>
</protein>
<sequence length="238" mass="27991">MTRSSHDPLYRRHRFPAEVIAHAVWLYFRFPLSLRMVEDLLAARGIIVSHQTVRLWAEKFGRHFANDIRKRSAGRLGDKWHLDEVVITIGGRKHWLWRAVDQDGFVLDVLVQSRRNTKAVKRLMRKLLKAQGRAPRVMITDKLRSYGAAKRKVMPGVEHRSHKGLNNRAENSHQPVRRREKIMKRFKSARHLQRFVSIHDPIANLFNVPRHDIPSAHHRELRTEAMQAWHQIARLHAA</sequence>
<reference evidence="6" key="1">
    <citation type="submission" date="2020-11" db="EMBL/GenBank/DDBJ databases">
        <title>Agrobacterium vitis strain K377 genome.</title>
        <authorList>
            <person name="Xi H."/>
        </authorList>
    </citation>
    <scope>NUCLEOTIDE SEQUENCE</scope>
    <source>
        <strain evidence="6">K377</strain>
    </source>
</reference>
<name>A0AAE2UWC2_AGRVI</name>
<evidence type="ECO:0000259" key="5">
    <source>
        <dbReference type="Pfam" id="PF13610"/>
    </source>
</evidence>
<gene>
    <name evidence="6" type="ORF">IEI95_023885</name>
</gene>
<dbReference type="RefSeq" id="WP_194417108.1">
    <property type="nucleotide sequence ID" value="NZ_JACXXJ020000005.1"/>
</dbReference>
<accession>A0AAE2UWC2</accession>
<dbReference type="AlphaFoldDB" id="A0AAE2UWC2"/>
<dbReference type="InterPro" id="IPR047930">
    <property type="entry name" value="Transpos_IS6"/>
</dbReference>